<evidence type="ECO:0000313" key="16">
    <source>
        <dbReference type="Proteomes" id="UP000476176"/>
    </source>
</evidence>
<evidence type="ECO:0000313" key="3">
    <source>
        <dbReference type="EMBL" id="KAE9133744.1"/>
    </source>
</evidence>
<dbReference type="Proteomes" id="UP000440367">
    <property type="component" value="Unassembled WGS sequence"/>
</dbReference>
<dbReference type="EMBL" id="QXGE01000083">
    <property type="protein sequence ID" value="KAE9325658.1"/>
    <property type="molecule type" value="Genomic_DNA"/>
</dbReference>
<dbReference type="EMBL" id="QXFX01000080">
    <property type="protein sequence ID" value="KAE9133516.1"/>
    <property type="molecule type" value="Genomic_DNA"/>
</dbReference>
<evidence type="ECO:0000313" key="4">
    <source>
        <dbReference type="EMBL" id="KAE9153229.1"/>
    </source>
</evidence>
<reference evidence="10 11" key="1">
    <citation type="submission" date="2018-08" db="EMBL/GenBank/DDBJ databases">
        <title>Genomic investigation of the strawberry pathogen Phytophthora fragariae indicates pathogenicity is determined by transcriptional variation in three key races.</title>
        <authorList>
            <person name="Adams T.M."/>
            <person name="Armitage A.D."/>
            <person name="Sobczyk M.K."/>
            <person name="Bates H.J."/>
            <person name="Dunwell J.M."/>
            <person name="Nellist C.F."/>
            <person name="Harrison R.J."/>
        </authorList>
    </citation>
    <scope>NUCLEOTIDE SEQUENCE [LARGE SCALE GENOMIC DNA]</scope>
    <source>
        <strain evidence="8 12">A4</strain>
        <strain evidence="7 13">BC-1</strain>
        <strain evidence="6 16">BC-23</strain>
        <strain evidence="5 11">NOV-27</strain>
        <strain evidence="4 14">NOV-5</strain>
        <strain evidence="3 15">NOV-71</strain>
        <strain evidence="9 17">NOV-77</strain>
        <strain evidence="1 10">NOV-9</strain>
        <strain evidence="2 18">ONT-3</strain>
    </source>
</reference>
<dbReference type="Proteomes" id="UP000488956">
    <property type="component" value="Unassembled WGS sequence"/>
</dbReference>
<dbReference type="Proteomes" id="UP000440732">
    <property type="component" value="Unassembled WGS sequence"/>
</dbReference>
<evidence type="ECO:0000313" key="13">
    <source>
        <dbReference type="Proteomes" id="UP000440367"/>
    </source>
</evidence>
<organism evidence="8 12">
    <name type="scientific">Phytophthora fragariae</name>
    <dbReference type="NCBI Taxonomy" id="53985"/>
    <lineage>
        <taxon>Eukaryota</taxon>
        <taxon>Sar</taxon>
        <taxon>Stramenopiles</taxon>
        <taxon>Oomycota</taxon>
        <taxon>Peronosporomycetes</taxon>
        <taxon>Peronosporales</taxon>
        <taxon>Peronosporaceae</taxon>
        <taxon>Phytophthora</taxon>
    </lineage>
</organism>
<dbReference type="Proteomes" id="UP000437068">
    <property type="component" value="Unassembled WGS sequence"/>
</dbReference>
<dbReference type="EMBL" id="QXGB01000094">
    <property type="protein sequence ID" value="KAE9231032.1"/>
    <property type="molecule type" value="Genomic_DNA"/>
</dbReference>
<dbReference type="Proteomes" id="UP000486351">
    <property type="component" value="Unassembled WGS sequence"/>
</dbReference>
<evidence type="ECO:0000313" key="1">
    <source>
        <dbReference type="EMBL" id="KAE8946909.1"/>
    </source>
</evidence>
<dbReference type="EMBL" id="QXGD01000100">
    <property type="protein sequence ID" value="KAE9253095.1"/>
    <property type="molecule type" value="Genomic_DNA"/>
</dbReference>
<dbReference type="EMBL" id="QXGA01000076">
    <property type="protein sequence ID" value="KAE9153229.1"/>
    <property type="molecule type" value="Genomic_DNA"/>
</dbReference>
<dbReference type="Proteomes" id="UP000476176">
    <property type="component" value="Unassembled WGS sequence"/>
</dbReference>
<accession>A0A6A4EPV1</accession>
<evidence type="ECO:0000313" key="11">
    <source>
        <dbReference type="Proteomes" id="UP000433483"/>
    </source>
</evidence>
<name>A0A6A4EPV1_9STRA</name>
<gene>
    <name evidence="8" type="ORF">PF001_g2823</name>
    <name evidence="7" type="ORF">PF002_g3514</name>
    <name evidence="6" type="ORF">PF004_g2683</name>
    <name evidence="5" type="ORF">PF005_g3239</name>
    <name evidence="4" type="ORF">PF006_g2621</name>
    <name evidence="3" type="ORF">PF007_g3208</name>
    <name evidence="9" type="ORF">PF008_g2842</name>
    <name evidence="1" type="ORF">PF009_g3457</name>
    <name evidence="2" type="ORF">PF010_g2783</name>
</gene>
<evidence type="ECO:0000313" key="10">
    <source>
        <dbReference type="Proteomes" id="UP000429523"/>
    </source>
</evidence>
<evidence type="ECO:0000313" key="7">
    <source>
        <dbReference type="EMBL" id="KAE9253095.1"/>
    </source>
</evidence>
<evidence type="ECO:0000313" key="15">
    <source>
        <dbReference type="Proteomes" id="UP000441208"/>
    </source>
</evidence>
<evidence type="ECO:0000313" key="5">
    <source>
        <dbReference type="EMBL" id="KAE9231032.1"/>
    </source>
</evidence>
<evidence type="ECO:0000313" key="14">
    <source>
        <dbReference type="Proteomes" id="UP000440732"/>
    </source>
</evidence>
<comment type="caution">
    <text evidence="8">The sequence shown here is derived from an EMBL/GenBank/DDBJ whole genome shotgun (WGS) entry which is preliminary data.</text>
</comment>
<evidence type="ECO:0000313" key="18">
    <source>
        <dbReference type="Proteomes" id="UP000488956"/>
    </source>
</evidence>
<dbReference type="EMBL" id="QXFZ01000093">
    <property type="protein sequence ID" value="KAE9133744.1"/>
    <property type="molecule type" value="Genomic_DNA"/>
</dbReference>
<dbReference type="AlphaFoldDB" id="A0A6A4EPV1"/>
<dbReference type="EMBL" id="QXFY01000082">
    <property type="protein sequence ID" value="KAE9358106.1"/>
    <property type="molecule type" value="Genomic_DNA"/>
</dbReference>
<keyword evidence="11" id="KW-1185">Reference proteome</keyword>
<dbReference type="Proteomes" id="UP000429523">
    <property type="component" value="Unassembled WGS sequence"/>
</dbReference>
<evidence type="ECO:0000313" key="2">
    <source>
        <dbReference type="EMBL" id="KAE9133516.1"/>
    </source>
</evidence>
<evidence type="ECO:0000313" key="9">
    <source>
        <dbReference type="EMBL" id="KAE9358106.1"/>
    </source>
</evidence>
<dbReference type="Proteomes" id="UP000433483">
    <property type="component" value="Unassembled WGS sequence"/>
</dbReference>
<dbReference type="EMBL" id="QXGC01000078">
    <property type="protein sequence ID" value="KAE9251014.1"/>
    <property type="molecule type" value="Genomic_DNA"/>
</dbReference>
<proteinExistence type="predicted"/>
<dbReference type="Proteomes" id="UP000441208">
    <property type="component" value="Unassembled WGS sequence"/>
</dbReference>
<evidence type="ECO:0000313" key="12">
    <source>
        <dbReference type="Proteomes" id="UP000437068"/>
    </source>
</evidence>
<evidence type="ECO:0000313" key="8">
    <source>
        <dbReference type="EMBL" id="KAE9325658.1"/>
    </source>
</evidence>
<sequence>MIVIAMIMSGRCAAAVIWPCPWAPGCQWLLDTNIATCEVESVMAVTFVSVATRVVLASN</sequence>
<protein>
    <submittedName>
        <fullName evidence="8">Uncharacterized protein</fullName>
    </submittedName>
</protein>
<dbReference type="EMBL" id="QXGF01000099">
    <property type="protein sequence ID" value="KAE8946909.1"/>
    <property type="molecule type" value="Genomic_DNA"/>
</dbReference>
<evidence type="ECO:0000313" key="17">
    <source>
        <dbReference type="Proteomes" id="UP000486351"/>
    </source>
</evidence>
<evidence type="ECO:0000313" key="6">
    <source>
        <dbReference type="EMBL" id="KAE9251014.1"/>
    </source>
</evidence>